<evidence type="ECO:0000256" key="2">
    <source>
        <dbReference type="SAM" id="MobiDB-lite"/>
    </source>
</evidence>
<dbReference type="PANTHER" id="PTHR43674">
    <property type="entry name" value="NITRILASE C965.09-RELATED"/>
    <property type="match status" value="1"/>
</dbReference>
<gene>
    <name evidence="5" type="ORF">Pan241w_06130</name>
</gene>
<dbReference type="PANTHER" id="PTHR43674:SF16">
    <property type="entry name" value="CARBON-NITROGEN FAMILY, PUTATIVE (AFU_ORTHOLOGUE AFUA_5G02350)-RELATED"/>
    <property type="match status" value="1"/>
</dbReference>
<feature type="chain" id="PRO_5022004965" evidence="3">
    <location>
        <begin position="23"/>
        <end position="450"/>
    </location>
</feature>
<feature type="signal peptide" evidence="3">
    <location>
        <begin position="1"/>
        <end position="22"/>
    </location>
</feature>
<dbReference type="InterPro" id="IPR036526">
    <property type="entry name" value="C-N_Hydrolase_sf"/>
</dbReference>
<evidence type="ECO:0000259" key="4">
    <source>
        <dbReference type="PROSITE" id="PS50263"/>
    </source>
</evidence>
<dbReference type="EMBL" id="CP036269">
    <property type="protein sequence ID" value="QDT40556.1"/>
    <property type="molecule type" value="Genomic_DNA"/>
</dbReference>
<dbReference type="EC" id="3.5.1.4" evidence="5"/>
<keyword evidence="3" id="KW-0732">Signal</keyword>
<sequence precursor="true">MKNATGILYFLAILLSSQLSHAGDPGLHDGWQAMTPREELRPKISWNADAGPNQQGAFLIQADGREGLMGHIQKTFPVEGGKTYEFTALRKTEGIDLVRRAGAARLIWLDQNGKRVTRDKPSFASYRPGERPRAEPEFPGDQETKSDWTKVAGVYRAPSEAAQVQIELHFRWGPPHSQIQWSNISFKQTDDIKPRIVRLATIHHRPREGKKPSDKPAQFAKLIEQAAEQKADLVVLPESITVYGTGLSYAESAEPIPGPSTKYFGQLAKKHNLYIVVGLYERAKHLIYNVAVLIGPDGDIVGKYRKVTLPRGEIEGGVTPGSEYPVFDTRFGKVGMMICYDGFFPEVARELSKNGAEVIAWPVWGCNPMLGAARACENHVYVISSTYTDTSANWMISAIFGQDGKPLAQAKDWGTVAITEVDLNQPFYWQSLGDFKSQIERHRPEVDVKP</sequence>
<evidence type="ECO:0000313" key="5">
    <source>
        <dbReference type="EMBL" id="QDT40556.1"/>
    </source>
</evidence>
<feature type="compositionally biased region" description="Basic and acidic residues" evidence="2">
    <location>
        <begin position="128"/>
        <end position="144"/>
    </location>
</feature>
<protein>
    <submittedName>
        <fullName evidence="5">Aliphatic amidase</fullName>
        <ecNumber evidence="5">3.5.1.4</ecNumber>
    </submittedName>
</protein>
<dbReference type="Gene3D" id="2.60.120.260">
    <property type="entry name" value="Galactose-binding domain-like"/>
    <property type="match status" value="1"/>
</dbReference>
<organism evidence="5 6">
    <name type="scientific">Gimesia alba</name>
    <dbReference type="NCBI Taxonomy" id="2527973"/>
    <lineage>
        <taxon>Bacteria</taxon>
        <taxon>Pseudomonadati</taxon>
        <taxon>Planctomycetota</taxon>
        <taxon>Planctomycetia</taxon>
        <taxon>Planctomycetales</taxon>
        <taxon>Planctomycetaceae</taxon>
        <taxon>Gimesia</taxon>
    </lineage>
</organism>
<keyword evidence="6" id="KW-1185">Reference proteome</keyword>
<dbReference type="InterPro" id="IPR050345">
    <property type="entry name" value="Aliph_Amidase/BUP"/>
</dbReference>
<feature type="region of interest" description="Disordered" evidence="2">
    <location>
        <begin position="118"/>
        <end position="144"/>
    </location>
</feature>
<dbReference type="CDD" id="cd07197">
    <property type="entry name" value="nitrilase"/>
    <property type="match status" value="1"/>
</dbReference>
<name>A0A517R9I7_9PLAN</name>
<dbReference type="PROSITE" id="PS50263">
    <property type="entry name" value="CN_HYDROLASE"/>
    <property type="match status" value="1"/>
</dbReference>
<evidence type="ECO:0000313" key="6">
    <source>
        <dbReference type="Proteomes" id="UP000317171"/>
    </source>
</evidence>
<dbReference type="GO" id="GO:0004040">
    <property type="term" value="F:amidase activity"/>
    <property type="evidence" value="ECO:0007669"/>
    <property type="project" value="UniProtKB-EC"/>
</dbReference>
<dbReference type="RefSeq" id="WP_145210715.1">
    <property type="nucleotide sequence ID" value="NZ_CP036269.1"/>
</dbReference>
<dbReference type="Pfam" id="PF00795">
    <property type="entry name" value="CN_hydrolase"/>
    <property type="match status" value="1"/>
</dbReference>
<dbReference type="KEGG" id="gaz:Pan241w_06130"/>
<evidence type="ECO:0000256" key="3">
    <source>
        <dbReference type="SAM" id="SignalP"/>
    </source>
</evidence>
<keyword evidence="1 5" id="KW-0378">Hydrolase</keyword>
<feature type="domain" description="CN hydrolase" evidence="4">
    <location>
        <begin position="197"/>
        <end position="423"/>
    </location>
</feature>
<accession>A0A517R9I7</accession>
<dbReference type="AlphaFoldDB" id="A0A517R9I7"/>
<reference evidence="5 6" key="1">
    <citation type="submission" date="2019-02" db="EMBL/GenBank/DDBJ databases">
        <title>Deep-cultivation of Planctomycetes and their phenomic and genomic characterization uncovers novel biology.</title>
        <authorList>
            <person name="Wiegand S."/>
            <person name="Jogler M."/>
            <person name="Boedeker C."/>
            <person name="Pinto D."/>
            <person name="Vollmers J."/>
            <person name="Rivas-Marin E."/>
            <person name="Kohn T."/>
            <person name="Peeters S.H."/>
            <person name="Heuer A."/>
            <person name="Rast P."/>
            <person name="Oberbeckmann S."/>
            <person name="Bunk B."/>
            <person name="Jeske O."/>
            <person name="Meyerdierks A."/>
            <person name="Storesund J.E."/>
            <person name="Kallscheuer N."/>
            <person name="Luecker S."/>
            <person name="Lage O.M."/>
            <person name="Pohl T."/>
            <person name="Merkel B.J."/>
            <person name="Hornburger P."/>
            <person name="Mueller R.-W."/>
            <person name="Bruemmer F."/>
            <person name="Labrenz M."/>
            <person name="Spormann A.M."/>
            <person name="Op den Camp H."/>
            <person name="Overmann J."/>
            <person name="Amann R."/>
            <person name="Jetten M.S.M."/>
            <person name="Mascher T."/>
            <person name="Medema M.H."/>
            <person name="Devos D.P."/>
            <person name="Kaster A.-K."/>
            <person name="Ovreas L."/>
            <person name="Rohde M."/>
            <person name="Galperin M.Y."/>
            <person name="Jogler C."/>
        </authorList>
    </citation>
    <scope>NUCLEOTIDE SEQUENCE [LARGE SCALE GENOMIC DNA]</scope>
    <source>
        <strain evidence="5 6">Pan241w</strain>
    </source>
</reference>
<evidence type="ECO:0000256" key="1">
    <source>
        <dbReference type="ARBA" id="ARBA00022801"/>
    </source>
</evidence>
<dbReference type="Proteomes" id="UP000317171">
    <property type="component" value="Chromosome"/>
</dbReference>
<dbReference type="OrthoDB" id="2826359at2"/>
<proteinExistence type="predicted"/>
<dbReference type="Gene3D" id="3.60.110.10">
    <property type="entry name" value="Carbon-nitrogen hydrolase"/>
    <property type="match status" value="1"/>
</dbReference>
<dbReference type="InterPro" id="IPR003010">
    <property type="entry name" value="C-N_Hydrolase"/>
</dbReference>
<dbReference type="SUPFAM" id="SSF56317">
    <property type="entry name" value="Carbon-nitrogen hydrolase"/>
    <property type="match status" value="1"/>
</dbReference>